<dbReference type="EMBL" id="JACEOL010000009">
    <property type="protein sequence ID" value="MBA4601414.1"/>
    <property type="molecule type" value="Genomic_DNA"/>
</dbReference>
<reference evidence="2 3" key="1">
    <citation type="submission" date="2020-07" db="EMBL/GenBank/DDBJ databases">
        <title>Thermoactinomyces phylogeny.</title>
        <authorList>
            <person name="Dunlap C."/>
        </authorList>
    </citation>
    <scope>NUCLEOTIDE SEQUENCE [LARGE SCALE GENOMIC DNA]</scope>
    <source>
        <strain evidence="2 3">AMNI-1</strain>
    </source>
</reference>
<accession>A0A7W2APX8</accession>
<keyword evidence="1" id="KW-0175">Coiled coil</keyword>
<proteinExistence type="predicted"/>
<organism evidence="2 3">
    <name type="scientific">Thermoactinomyces mirandus</name>
    <dbReference type="NCBI Taxonomy" id="2756294"/>
    <lineage>
        <taxon>Bacteria</taxon>
        <taxon>Bacillati</taxon>
        <taxon>Bacillota</taxon>
        <taxon>Bacilli</taxon>
        <taxon>Bacillales</taxon>
        <taxon>Thermoactinomycetaceae</taxon>
        <taxon>Thermoactinomyces</taxon>
    </lineage>
</organism>
<comment type="caution">
    <text evidence="2">The sequence shown here is derived from an EMBL/GenBank/DDBJ whole genome shotgun (WGS) entry which is preliminary data.</text>
</comment>
<keyword evidence="3" id="KW-1185">Reference proteome</keyword>
<dbReference type="Proteomes" id="UP000538292">
    <property type="component" value="Unassembled WGS sequence"/>
</dbReference>
<sequence length="159" mass="18544">MNFFQDLKQKLEKSVEQAGQKSQKMLEISRLTLRIKGKREDIDHQIGKLGWQLYRYWEKNGKIELTDTLRFSLEAIRSQEEQLKILTKELEELKNKEVVPRKTAERVQLDDFPQEGMVLEEKPGDSVGIIPSVVYICPFCAHQVVPNASGCPHCHKRFY</sequence>
<evidence type="ECO:0000313" key="2">
    <source>
        <dbReference type="EMBL" id="MBA4601414.1"/>
    </source>
</evidence>
<feature type="coiled-coil region" evidence="1">
    <location>
        <begin position="69"/>
        <end position="96"/>
    </location>
</feature>
<protein>
    <recommendedName>
        <fullName evidence="4">Zinc ribbon domain-containing protein</fullName>
    </recommendedName>
</protein>
<evidence type="ECO:0000256" key="1">
    <source>
        <dbReference type="SAM" id="Coils"/>
    </source>
</evidence>
<evidence type="ECO:0008006" key="4">
    <source>
        <dbReference type="Google" id="ProtNLM"/>
    </source>
</evidence>
<dbReference type="AlphaFoldDB" id="A0A7W2APX8"/>
<name>A0A7W2APX8_9BACL</name>
<gene>
    <name evidence="2" type="ORF">H2C83_03580</name>
</gene>
<dbReference type="RefSeq" id="WP_181737855.1">
    <property type="nucleotide sequence ID" value="NZ_JACEOL010000009.1"/>
</dbReference>
<evidence type="ECO:0000313" key="3">
    <source>
        <dbReference type="Proteomes" id="UP000538292"/>
    </source>
</evidence>